<dbReference type="GO" id="GO:0016705">
    <property type="term" value="F:oxidoreductase activity, acting on paired donors, with incorporation or reduction of molecular oxygen"/>
    <property type="evidence" value="ECO:0007669"/>
    <property type="project" value="InterPro"/>
</dbReference>
<protein>
    <submittedName>
        <fullName evidence="2">Cytochrome P450 89A2</fullName>
    </submittedName>
</protein>
<dbReference type="Gene3D" id="1.10.630.10">
    <property type="entry name" value="Cytochrome P450"/>
    <property type="match status" value="1"/>
</dbReference>
<keyword evidence="1" id="KW-0812">Transmembrane</keyword>
<sequence length="140" mass="15775">METWFIIILISFSICYLLSSIFSKSRTSTKLPPGPPSIPILSTFLWLRTSPLEMESYLRTAVAKYGPIVTLRIASRPSIFIADRTIAHKALFQYGALFADRPPAPPLTKILTSNQHSINSAAYGPLWRLLRRNLISQNKL</sequence>
<accession>A0A5A7TI45</accession>
<dbReference type="Pfam" id="PF00067">
    <property type="entry name" value="p450"/>
    <property type="match status" value="1"/>
</dbReference>
<keyword evidence="1" id="KW-0472">Membrane</keyword>
<dbReference type="InterPro" id="IPR002401">
    <property type="entry name" value="Cyt_P450_E_grp-I"/>
</dbReference>
<dbReference type="OrthoDB" id="1055148at2759"/>
<dbReference type="PANTHER" id="PTHR24299:SF14">
    <property type="entry name" value="OS10G0514300 PROTEIN"/>
    <property type="match status" value="1"/>
</dbReference>
<dbReference type="InterPro" id="IPR036396">
    <property type="entry name" value="Cyt_P450_sf"/>
</dbReference>
<evidence type="ECO:0000313" key="3">
    <source>
        <dbReference type="Proteomes" id="UP000321393"/>
    </source>
</evidence>
<evidence type="ECO:0000256" key="1">
    <source>
        <dbReference type="SAM" id="Phobius"/>
    </source>
</evidence>
<comment type="caution">
    <text evidence="2">The sequence shown here is derived from an EMBL/GenBank/DDBJ whole genome shotgun (WGS) entry which is preliminary data.</text>
</comment>
<dbReference type="PANTHER" id="PTHR24299">
    <property type="entry name" value="CYTOCHROME P450 FAMILY 1"/>
    <property type="match status" value="1"/>
</dbReference>
<dbReference type="EMBL" id="SSTE01015881">
    <property type="protein sequence ID" value="KAA0043003.1"/>
    <property type="molecule type" value="Genomic_DNA"/>
</dbReference>
<keyword evidence="1" id="KW-1133">Transmembrane helix</keyword>
<dbReference type="SUPFAM" id="SSF48264">
    <property type="entry name" value="Cytochrome P450"/>
    <property type="match status" value="1"/>
</dbReference>
<dbReference type="AlphaFoldDB" id="A0A5A7TI45"/>
<name>A0A5A7TI45_CUCMM</name>
<dbReference type="STRING" id="1194695.A0A5A7TI45"/>
<organism evidence="2 3">
    <name type="scientific">Cucumis melo var. makuwa</name>
    <name type="common">Oriental melon</name>
    <dbReference type="NCBI Taxonomy" id="1194695"/>
    <lineage>
        <taxon>Eukaryota</taxon>
        <taxon>Viridiplantae</taxon>
        <taxon>Streptophyta</taxon>
        <taxon>Embryophyta</taxon>
        <taxon>Tracheophyta</taxon>
        <taxon>Spermatophyta</taxon>
        <taxon>Magnoliopsida</taxon>
        <taxon>eudicotyledons</taxon>
        <taxon>Gunneridae</taxon>
        <taxon>Pentapetalae</taxon>
        <taxon>rosids</taxon>
        <taxon>fabids</taxon>
        <taxon>Cucurbitales</taxon>
        <taxon>Cucurbitaceae</taxon>
        <taxon>Benincaseae</taxon>
        <taxon>Cucumis</taxon>
    </lineage>
</organism>
<dbReference type="InterPro" id="IPR001128">
    <property type="entry name" value="Cyt_P450"/>
</dbReference>
<dbReference type="GO" id="GO:0004497">
    <property type="term" value="F:monooxygenase activity"/>
    <property type="evidence" value="ECO:0007669"/>
    <property type="project" value="InterPro"/>
</dbReference>
<proteinExistence type="predicted"/>
<dbReference type="GO" id="GO:0005506">
    <property type="term" value="F:iron ion binding"/>
    <property type="evidence" value="ECO:0007669"/>
    <property type="project" value="InterPro"/>
</dbReference>
<dbReference type="GO" id="GO:0020037">
    <property type="term" value="F:heme binding"/>
    <property type="evidence" value="ECO:0007669"/>
    <property type="project" value="InterPro"/>
</dbReference>
<evidence type="ECO:0000313" key="2">
    <source>
        <dbReference type="EMBL" id="KAA0043003.1"/>
    </source>
</evidence>
<reference evidence="2 3" key="1">
    <citation type="submission" date="2019-08" db="EMBL/GenBank/DDBJ databases">
        <title>Draft genome sequences of two oriental melons (Cucumis melo L. var makuwa).</title>
        <authorList>
            <person name="Kwon S.-Y."/>
        </authorList>
    </citation>
    <scope>NUCLEOTIDE SEQUENCE [LARGE SCALE GENOMIC DNA]</scope>
    <source>
        <strain evidence="3">cv. SW 3</strain>
        <tissue evidence="2">Leaf</tissue>
    </source>
</reference>
<feature type="transmembrane region" description="Helical" evidence="1">
    <location>
        <begin position="6"/>
        <end position="23"/>
    </location>
</feature>
<dbReference type="Proteomes" id="UP000321393">
    <property type="component" value="Unassembled WGS sequence"/>
</dbReference>
<gene>
    <name evidence="2" type="ORF">E6C27_scaffold75G00780</name>
</gene>
<dbReference type="PRINTS" id="PR00463">
    <property type="entry name" value="EP450I"/>
</dbReference>